<dbReference type="Proteomes" id="UP000309997">
    <property type="component" value="Unassembled WGS sequence"/>
</dbReference>
<organism evidence="1 2">
    <name type="scientific">Populus alba</name>
    <name type="common">White poplar</name>
    <dbReference type="NCBI Taxonomy" id="43335"/>
    <lineage>
        <taxon>Eukaryota</taxon>
        <taxon>Viridiplantae</taxon>
        <taxon>Streptophyta</taxon>
        <taxon>Embryophyta</taxon>
        <taxon>Tracheophyta</taxon>
        <taxon>Spermatophyta</taxon>
        <taxon>Magnoliopsida</taxon>
        <taxon>eudicotyledons</taxon>
        <taxon>Gunneridae</taxon>
        <taxon>Pentapetalae</taxon>
        <taxon>rosids</taxon>
        <taxon>fabids</taxon>
        <taxon>Malpighiales</taxon>
        <taxon>Salicaceae</taxon>
        <taxon>Saliceae</taxon>
        <taxon>Populus</taxon>
    </lineage>
</organism>
<name>A0ACC4C8U7_POPAL</name>
<sequence>MASSFTTLCLILIFSHSLPSSSSSQETSFLDQKPTAYEMLGDYNFPKGLLPKGVVGYSLDTTTGRFSAFLNGSCSFSLEGSYQLRYKSSVNGYILQGRLSRLEGVSVKVFFMWVDIIEVLRNGDDLEFSVGIAGAGFPIDNFEECPQCGCGLNCGGAKRKIVSESSTPNELQLKSPRLNFLGAHILPGEEVTSYDVRYHHLKSQSVLPFIIPEILLQVTHNRKDVNIGNLALMVVAEAENHWKFPWFSMVENTHCKGNHFVDYLSKKGCAVNIHSRFQTMLFAEFINVQFPRVSVHMTFSF</sequence>
<protein>
    <submittedName>
        <fullName evidence="1">Uncharacterized protein</fullName>
    </submittedName>
</protein>
<evidence type="ECO:0000313" key="1">
    <source>
        <dbReference type="EMBL" id="KAL3591160.1"/>
    </source>
</evidence>
<proteinExistence type="predicted"/>
<reference evidence="1 2" key="1">
    <citation type="journal article" date="2024" name="Plant Biotechnol. J.">
        <title>Genome and CRISPR/Cas9 system of a widespread forest tree (Populus alba) in the world.</title>
        <authorList>
            <person name="Liu Y.J."/>
            <person name="Jiang P.F."/>
            <person name="Han X.M."/>
            <person name="Li X.Y."/>
            <person name="Wang H.M."/>
            <person name="Wang Y.J."/>
            <person name="Wang X.X."/>
            <person name="Zeng Q.Y."/>
        </authorList>
    </citation>
    <scope>NUCLEOTIDE SEQUENCE [LARGE SCALE GENOMIC DNA]</scope>
    <source>
        <strain evidence="2">cv. PAL-ZL1</strain>
    </source>
</reference>
<keyword evidence="2" id="KW-1185">Reference proteome</keyword>
<evidence type="ECO:0000313" key="2">
    <source>
        <dbReference type="Proteomes" id="UP000309997"/>
    </source>
</evidence>
<accession>A0ACC4C8U7</accession>
<dbReference type="EMBL" id="RCHU02000005">
    <property type="protein sequence ID" value="KAL3591160.1"/>
    <property type="molecule type" value="Genomic_DNA"/>
</dbReference>
<gene>
    <name evidence="1" type="ORF">D5086_009800</name>
</gene>
<comment type="caution">
    <text evidence="1">The sequence shown here is derived from an EMBL/GenBank/DDBJ whole genome shotgun (WGS) entry which is preliminary data.</text>
</comment>